<evidence type="ECO:0000313" key="12">
    <source>
        <dbReference type="Proteomes" id="UP000759131"/>
    </source>
</evidence>
<comment type="subcellular location">
    <subcellularLocation>
        <location evidence="2">Endoplasmic reticulum membrane</location>
    </subcellularLocation>
</comment>
<dbReference type="PANTHER" id="PTHR24291:SF189">
    <property type="entry name" value="CYTOCHROME P450 4C3-RELATED"/>
    <property type="match status" value="1"/>
</dbReference>
<dbReference type="GO" id="GO:0005789">
    <property type="term" value="C:endoplasmic reticulum membrane"/>
    <property type="evidence" value="ECO:0007669"/>
    <property type="project" value="UniProtKB-SubCell"/>
</dbReference>
<evidence type="ECO:0000256" key="10">
    <source>
        <dbReference type="RuleBase" id="RU000461"/>
    </source>
</evidence>
<dbReference type="CDD" id="cd20628">
    <property type="entry name" value="CYP4"/>
    <property type="match status" value="1"/>
</dbReference>
<evidence type="ECO:0000256" key="8">
    <source>
        <dbReference type="ARBA" id="ARBA00023136"/>
    </source>
</evidence>
<evidence type="ECO:0000256" key="3">
    <source>
        <dbReference type="ARBA" id="ARBA00010617"/>
    </source>
</evidence>
<evidence type="ECO:0000313" key="11">
    <source>
        <dbReference type="EMBL" id="CAD7633661.1"/>
    </source>
</evidence>
<evidence type="ECO:0000256" key="5">
    <source>
        <dbReference type="ARBA" id="ARBA00022824"/>
    </source>
</evidence>
<dbReference type="SUPFAM" id="SSF48264">
    <property type="entry name" value="Cytochrome P450"/>
    <property type="match status" value="1"/>
</dbReference>
<keyword evidence="5" id="KW-0256">Endoplasmic reticulum</keyword>
<dbReference type="InterPro" id="IPR017972">
    <property type="entry name" value="Cyt_P450_CS"/>
</dbReference>
<evidence type="ECO:0000256" key="2">
    <source>
        <dbReference type="ARBA" id="ARBA00004586"/>
    </source>
</evidence>
<dbReference type="EMBL" id="CAJPIZ010013147">
    <property type="protein sequence ID" value="CAG2114091.1"/>
    <property type="molecule type" value="Genomic_DNA"/>
</dbReference>
<evidence type="ECO:0008006" key="13">
    <source>
        <dbReference type="Google" id="ProtNLM"/>
    </source>
</evidence>
<dbReference type="OrthoDB" id="6433301at2759"/>
<keyword evidence="10" id="KW-0560">Oxidoreductase</keyword>
<dbReference type="PRINTS" id="PR00385">
    <property type="entry name" value="P450"/>
</dbReference>
<dbReference type="InterPro" id="IPR002401">
    <property type="entry name" value="Cyt_P450_E_grp-I"/>
</dbReference>
<dbReference type="PROSITE" id="PS00086">
    <property type="entry name" value="CYTOCHROME_P450"/>
    <property type="match status" value="1"/>
</dbReference>
<dbReference type="Gene3D" id="1.10.630.10">
    <property type="entry name" value="Cytochrome P450"/>
    <property type="match status" value="1"/>
</dbReference>
<evidence type="ECO:0000256" key="1">
    <source>
        <dbReference type="ARBA" id="ARBA00001971"/>
    </source>
</evidence>
<protein>
    <recommendedName>
        <fullName evidence="13">Cytochrome P450</fullName>
    </recommendedName>
</protein>
<dbReference type="PRINTS" id="PR00463">
    <property type="entry name" value="EP450I"/>
</dbReference>
<dbReference type="PANTHER" id="PTHR24291">
    <property type="entry name" value="CYTOCHROME P450 FAMILY 4"/>
    <property type="match status" value="1"/>
</dbReference>
<gene>
    <name evidence="11" type="ORF">OSB1V03_LOCUS14057</name>
</gene>
<keyword evidence="6 9" id="KW-0408">Iron</keyword>
<dbReference type="GO" id="GO:0020037">
    <property type="term" value="F:heme binding"/>
    <property type="evidence" value="ECO:0007669"/>
    <property type="project" value="InterPro"/>
</dbReference>
<dbReference type="InterPro" id="IPR050196">
    <property type="entry name" value="Cytochrome_P450_Monoox"/>
</dbReference>
<dbReference type="AlphaFoldDB" id="A0A7R9L2K7"/>
<keyword evidence="9 10" id="KW-0479">Metal-binding</keyword>
<keyword evidence="8" id="KW-0472">Membrane</keyword>
<keyword evidence="7 10" id="KW-0503">Monooxygenase</keyword>
<feature type="binding site" description="axial binding residue" evidence="9">
    <location>
        <position position="391"/>
    </location>
    <ligand>
        <name>heme</name>
        <dbReference type="ChEBI" id="CHEBI:30413"/>
    </ligand>
    <ligandPart>
        <name>Fe</name>
        <dbReference type="ChEBI" id="CHEBI:18248"/>
    </ligandPart>
</feature>
<dbReference type="Pfam" id="PF00067">
    <property type="entry name" value="p450"/>
    <property type="match status" value="2"/>
</dbReference>
<dbReference type="EMBL" id="OC867722">
    <property type="protein sequence ID" value="CAD7633661.1"/>
    <property type="molecule type" value="Genomic_DNA"/>
</dbReference>
<keyword evidence="4 9" id="KW-0349">Heme</keyword>
<dbReference type="GO" id="GO:0004497">
    <property type="term" value="F:monooxygenase activity"/>
    <property type="evidence" value="ECO:0007669"/>
    <property type="project" value="UniProtKB-KW"/>
</dbReference>
<dbReference type="GO" id="GO:0016705">
    <property type="term" value="F:oxidoreductase activity, acting on paired donors, with incorporation or reduction of molecular oxygen"/>
    <property type="evidence" value="ECO:0007669"/>
    <property type="project" value="InterPro"/>
</dbReference>
<evidence type="ECO:0000256" key="9">
    <source>
        <dbReference type="PIRSR" id="PIRSR602401-1"/>
    </source>
</evidence>
<dbReference type="GO" id="GO:0005506">
    <property type="term" value="F:iron ion binding"/>
    <property type="evidence" value="ECO:0007669"/>
    <property type="project" value="InterPro"/>
</dbReference>
<comment type="cofactor">
    <cofactor evidence="1 9">
        <name>heme</name>
        <dbReference type="ChEBI" id="CHEBI:30413"/>
    </cofactor>
</comment>
<evidence type="ECO:0000256" key="4">
    <source>
        <dbReference type="ARBA" id="ARBA00022617"/>
    </source>
</evidence>
<proteinExistence type="inferred from homology"/>
<feature type="non-terminal residue" evidence="11">
    <location>
        <position position="1"/>
    </location>
</feature>
<keyword evidence="12" id="KW-1185">Reference proteome</keyword>
<comment type="similarity">
    <text evidence="3 10">Belongs to the cytochrome P450 family.</text>
</comment>
<reference evidence="11" key="1">
    <citation type="submission" date="2020-11" db="EMBL/GenBank/DDBJ databases">
        <authorList>
            <person name="Tran Van P."/>
        </authorList>
    </citation>
    <scope>NUCLEOTIDE SEQUENCE</scope>
</reference>
<evidence type="ECO:0000256" key="7">
    <source>
        <dbReference type="ARBA" id="ARBA00023033"/>
    </source>
</evidence>
<dbReference type="InterPro" id="IPR001128">
    <property type="entry name" value="Cyt_P450"/>
</dbReference>
<dbReference type="Proteomes" id="UP000759131">
    <property type="component" value="Unassembled WGS sequence"/>
</dbReference>
<name>A0A7R9L2K7_9ACAR</name>
<dbReference type="InterPro" id="IPR036396">
    <property type="entry name" value="Cyt_P450_sf"/>
</dbReference>
<organism evidence="11">
    <name type="scientific">Medioppia subpectinata</name>
    <dbReference type="NCBI Taxonomy" id="1979941"/>
    <lineage>
        <taxon>Eukaryota</taxon>
        <taxon>Metazoa</taxon>
        <taxon>Ecdysozoa</taxon>
        <taxon>Arthropoda</taxon>
        <taxon>Chelicerata</taxon>
        <taxon>Arachnida</taxon>
        <taxon>Acari</taxon>
        <taxon>Acariformes</taxon>
        <taxon>Sarcoptiformes</taxon>
        <taxon>Oribatida</taxon>
        <taxon>Brachypylina</taxon>
        <taxon>Oppioidea</taxon>
        <taxon>Oppiidae</taxon>
        <taxon>Medioppia</taxon>
    </lineage>
</organism>
<accession>A0A7R9L2K7</accession>
<evidence type="ECO:0000256" key="6">
    <source>
        <dbReference type="ARBA" id="ARBA00023004"/>
    </source>
</evidence>
<sequence>DFMKSQANTDKSFGYDILYDWLGKGLLINTSTDLWRQRRRLIAPAFHRQTLDNFLPVFNDLSRVFEQQLHRSLNKGSIDICELIFPLSLDIIAETGMGIKLNAQGNKHRDYINAIQHIGKIMEYRFLNPLLWPDCTFKLSETGKQFKQCYNISHSLTHRVISDRKRVMIENKGFHGSDASDGHNEGKPGKRLAFLDLLLAHHLSDNNSLSLEDIREEVDTFMFAGHDTTACCLSWTIYFLGLYPKIQGRIHEELDEIFDDNCDINAENITKLRYLEAVIKESLRLRSPVPTIMRTLTQDIQLGPYTIPSGFGLGSGLKFGSRVRVGFGSSWFGFGLGRVEEFVDISVTKLHHDPDIYPKPLKFIPDRWLSSEHGGNKAASFMPFSLGARDCIGQRFAMNELKVVLGRVLHRYAFRSLEPIDKVIEYHAMVKKPKYVQTRITQRCYTLTTIRVILKE</sequence>